<gene>
    <name evidence="7" type="ORF">TSA66_14570</name>
</gene>
<accession>A0A0C1YMG7</accession>
<dbReference type="STRING" id="709839.TSA66_14570"/>
<keyword evidence="3 6" id="KW-0812">Transmembrane</keyword>
<evidence type="ECO:0000256" key="5">
    <source>
        <dbReference type="ARBA" id="ARBA00023136"/>
    </source>
</evidence>
<dbReference type="PANTHER" id="PTHR21716">
    <property type="entry name" value="TRANSMEMBRANE PROTEIN"/>
    <property type="match status" value="1"/>
</dbReference>
<sequence length="361" mass="39120">MPFSFSSEQKQTVLWLALGLGVVALLIKLGPILAPFVAAAIMAYALNPVVDWLSTKGVKKLALPRQLAVLAVILLVFAVLLVLALIVIPVVQKEIPLLQEQIPSFLAKINAVVAPKLRELGIHVRLDGTGVKRILSQYFSASGDETWSKLLASVKVGGVALLGWLVTLALVPIALFYLLLDWHAILRRVENMIPRRWATRSVGLAHEVDQLLAQYLRGQLAVMLVLCIYYSVSLGIAGLEVALPVGIITGLLIFIPYIGFGLGMILALIAAVLQFDGLHGLVVVATVYGIGQVIEGFFLTPRLVGERIGLHPLTVIFALLAFGQLFGFVGILLALPASAILAVAFKHVRIHYFNSSFYRQS</sequence>
<feature type="transmembrane region" description="Helical" evidence="6">
    <location>
        <begin position="312"/>
        <end position="345"/>
    </location>
</feature>
<dbReference type="GO" id="GO:0055085">
    <property type="term" value="P:transmembrane transport"/>
    <property type="evidence" value="ECO:0007669"/>
    <property type="project" value="TreeGrafter"/>
</dbReference>
<comment type="subcellular location">
    <subcellularLocation>
        <location evidence="1">Membrane</location>
        <topology evidence="1">Multi-pass membrane protein</topology>
    </subcellularLocation>
</comment>
<feature type="transmembrane region" description="Helical" evidence="6">
    <location>
        <begin position="67"/>
        <end position="91"/>
    </location>
</feature>
<feature type="transmembrane region" description="Helical" evidence="6">
    <location>
        <begin position="156"/>
        <end position="180"/>
    </location>
</feature>
<feature type="transmembrane region" description="Helical" evidence="6">
    <location>
        <begin position="245"/>
        <end position="273"/>
    </location>
</feature>
<evidence type="ECO:0000256" key="1">
    <source>
        <dbReference type="ARBA" id="ARBA00004141"/>
    </source>
</evidence>
<feature type="transmembrane region" description="Helical" evidence="6">
    <location>
        <begin position="220"/>
        <end position="239"/>
    </location>
</feature>
<keyword evidence="4 6" id="KW-1133">Transmembrane helix</keyword>
<keyword evidence="5 6" id="KW-0472">Membrane</keyword>
<evidence type="ECO:0000256" key="2">
    <source>
        <dbReference type="ARBA" id="ARBA00009773"/>
    </source>
</evidence>
<dbReference type="AlphaFoldDB" id="A0A0C1YMG7"/>
<evidence type="ECO:0000313" key="8">
    <source>
        <dbReference type="Proteomes" id="UP000031572"/>
    </source>
</evidence>
<protein>
    <submittedName>
        <fullName evidence="7">ABC transporter permease</fullName>
    </submittedName>
</protein>
<dbReference type="RefSeq" id="WP_040040499.1">
    <property type="nucleotide sequence ID" value="NZ_JWJG01000028.1"/>
</dbReference>
<organism evidence="7 8">
    <name type="scientific">Noviherbaspirillum autotrophicum</name>
    <dbReference type="NCBI Taxonomy" id="709839"/>
    <lineage>
        <taxon>Bacteria</taxon>
        <taxon>Pseudomonadati</taxon>
        <taxon>Pseudomonadota</taxon>
        <taxon>Betaproteobacteria</taxon>
        <taxon>Burkholderiales</taxon>
        <taxon>Oxalobacteraceae</taxon>
        <taxon>Noviherbaspirillum</taxon>
    </lineage>
</organism>
<comment type="similarity">
    <text evidence="2">Belongs to the autoinducer-2 exporter (AI-2E) (TC 2.A.86) family.</text>
</comment>
<evidence type="ECO:0000256" key="6">
    <source>
        <dbReference type="SAM" id="Phobius"/>
    </source>
</evidence>
<proteinExistence type="inferred from homology"/>
<evidence type="ECO:0000313" key="7">
    <source>
        <dbReference type="EMBL" id="KIF81742.1"/>
    </source>
</evidence>
<dbReference type="PANTHER" id="PTHR21716:SF64">
    <property type="entry name" value="AI-2 TRANSPORT PROTEIN TQSA"/>
    <property type="match status" value="1"/>
</dbReference>
<dbReference type="OrthoDB" id="5792512at2"/>
<feature type="transmembrane region" description="Helical" evidence="6">
    <location>
        <begin position="280"/>
        <end position="300"/>
    </location>
</feature>
<dbReference type="Pfam" id="PF01594">
    <property type="entry name" value="AI-2E_transport"/>
    <property type="match status" value="1"/>
</dbReference>
<evidence type="ECO:0000256" key="4">
    <source>
        <dbReference type="ARBA" id="ARBA00022989"/>
    </source>
</evidence>
<keyword evidence="8" id="KW-1185">Reference proteome</keyword>
<dbReference type="Proteomes" id="UP000031572">
    <property type="component" value="Unassembled WGS sequence"/>
</dbReference>
<name>A0A0C1YMG7_9BURK</name>
<comment type="caution">
    <text evidence="7">The sequence shown here is derived from an EMBL/GenBank/DDBJ whole genome shotgun (WGS) entry which is preliminary data.</text>
</comment>
<feature type="transmembrane region" description="Helical" evidence="6">
    <location>
        <begin position="12"/>
        <end position="30"/>
    </location>
</feature>
<dbReference type="GO" id="GO:0016020">
    <property type="term" value="C:membrane"/>
    <property type="evidence" value="ECO:0007669"/>
    <property type="project" value="UniProtKB-SubCell"/>
</dbReference>
<dbReference type="EMBL" id="JWJG01000028">
    <property type="protein sequence ID" value="KIF81742.1"/>
    <property type="molecule type" value="Genomic_DNA"/>
</dbReference>
<dbReference type="InterPro" id="IPR002549">
    <property type="entry name" value="AI-2E-like"/>
</dbReference>
<reference evidence="7 8" key="1">
    <citation type="submission" date="2014-12" db="EMBL/GenBank/DDBJ databases">
        <title>Denitrispirillum autotrophicum gen. nov., sp. nov., Denitrifying, Facultatively Autotrophic Bacteria Isolated from Rice Paddy Soil.</title>
        <authorList>
            <person name="Ishii S."/>
            <person name="Ashida N."/>
            <person name="Ohno H."/>
            <person name="Otsuka S."/>
            <person name="Yokota A."/>
            <person name="Senoo K."/>
        </authorList>
    </citation>
    <scope>NUCLEOTIDE SEQUENCE [LARGE SCALE GENOMIC DNA]</scope>
    <source>
        <strain evidence="7 8">TSA66</strain>
    </source>
</reference>
<evidence type="ECO:0000256" key="3">
    <source>
        <dbReference type="ARBA" id="ARBA00022692"/>
    </source>
</evidence>